<comment type="caution">
    <text evidence="2">The sequence shown here is derived from an EMBL/GenBank/DDBJ whole genome shotgun (WGS) entry which is preliminary data.</text>
</comment>
<dbReference type="RefSeq" id="WP_067539102.1">
    <property type="nucleotide sequence ID" value="NZ_AP025567.1"/>
</dbReference>
<accession>A0A415E6B0</accession>
<dbReference type="PANTHER" id="PTHR34448">
    <property type="entry name" value="AMINOPEPTIDASE"/>
    <property type="match status" value="1"/>
</dbReference>
<dbReference type="AlphaFoldDB" id="A0A415E6B0"/>
<evidence type="ECO:0000256" key="1">
    <source>
        <dbReference type="ARBA" id="ARBA00022723"/>
    </source>
</evidence>
<gene>
    <name evidence="2" type="ORF">DW099_01355</name>
</gene>
<evidence type="ECO:0000313" key="2">
    <source>
        <dbReference type="EMBL" id="RHJ89249.1"/>
    </source>
</evidence>
<organism evidence="2 3">
    <name type="scientific">Emergencia timonensis</name>
    <dbReference type="NCBI Taxonomy" id="1776384"/>
    <lineage>
        <taxon>Bacteria</taxon>
        <taxon>Bacillati</taxon>
        <taxon>Bacillota</taxon>
        <taxon>Clostridia</taxon>
        <taxon>Peptostreptococcales</taxon>
        <taxon>Anaerovoracaceae</taxon>
        <taxon>Emergencia</taxon>
    </lineage>
</organism>
<dbReference type="Proteomes" id="UP000284841">
    <property type="component" value="Unassembled WGS sequence"/>
</dbReference>
<sequence length="343" mass="37087">MLKFELQKAADKLINEIFAVKKGETVVITADTMSDEGLVDAVAASVYSVGGFPMVITIATPGGVGKAADPDIPVDALTGALLGADVWVEFNHQWMLYSTPFEIAMEKNPKLRYMCLVDFSQELLIRTVGNVETPQLQIFMAAFAQRHIDAKEMRVTTPAGTDVSFELDPNHLVCNDCGNATVPGMHMLTGQLNIVPRFGTINGKIVFDGTITPPFGKVPSQPVVLTVENSKIVKFEGGPEAAEYEKYLKSFDDEGMFKMAHIAYGFNPGAKLTGNVVEDERVWGCTEWGIGYVSPIDAPPVGQDAKSHTDGICLNSTVWLDGKLIMEEGVVVDAELAALSPVK</sequence>
<keyword evidence="3" id="KW-1185">Reference proteome</keyword>
<name>A0A415E6B0_9FIRM</name>
<dbReference type="GO" id="GO:0046872">
    <property type="term" value="F:metal ion binding"/>
    <property type="evidence" value="ECO:0007669"/>
    <property type="project" value="UniProtKB-KW"/>
</dbReference>
<dbReference type="EMBL" id="QRMS01000001">
    <property type="protein sequence ID" value="RHJ89249.1"/>
    <property type="molecule type" value="Genomic_DNA"/>
</dbReference>
<dbReference type="GO" id="GO:0004177">
    <property type="term" value="F:aminopeptidase activity"/>
    <property type="evidence" value="ECO:0007669"/>
    <property type="project" value="UniProtKB-KW"/>
</dbReference>
<dbReference type="OrthoDB" id="9803993at2"/>
<dbReference type="InterPro" id="IPR052170">
    <property type="entry name" value="M29_Exopeptidase"/>
</dbReference>
<dbReference type="PANTHER" id="PTHR34448:SF1">
    <property type="entry name" value="BLL6088 PROTEIN"/>
    <property type="match status" value="1"/>
</dbReference>
<protein>
    <submittedName>
        <fullName evidence="2">Aminopeptidase</fullName>
    </submittedName>
</protein>
<proteinExistence type="predicted"/>
<dbReference type="InterPro" id="IPR058739">
    <property type="entry name" value="NicX"/>
</dbReference>
<reference evidence="2 3" key="1">
    <citation type="submission" date="2018-08" db="EMBL/GenBank/DDBJ databases">
        <title>A genome reference for cultivated species of the human gut microbiota.</title>
        <authorList>
            <person name="Zou Y."/>
            <person name="Xue W."/>
            <person name="Luo G."/>
        </authorList>
    </citation>
    <scope>NUCLEOTIDE SEQUENCE [LARGE SCALE GENOMIC DNA]</scope>
    <source>
        <strain evidence="2 3">AM07-24</strain>
    </source>
</reference>
<dbReference type="STRING" id="1776384.GCA_900086585_02548"/>
<keyword evidence="2" id="KW-0378">Hydrolase</keyword>
<keyword evidence="2" id="KW-0031">Aminopeptidase</keyword>
<dbReference type="SUPFAM" id="SSF144052">
    <property type="entry name" value="Thermophilic metalloprotease-like"/>
    <property type="match status" value="1"/>
</dbReference>
<keyword evidence="1" id="KW-0479">Metal-binding</keyword>
<evidence type="ECO:0000313" key="3">
    <source>
        <dbReference type="Proteomes" id="UP000284841"/>
    </source>
</evidence>
<keyword evidence="2" id="KW-0645">Protease</keyword>
<dbReference type="GeneID" id="83004881"/>
<dbReference type="Pfam" id="PF26233">
    <property type="entry name" value="NicX"/>
    <property type="match status" value="1"/>
</dbReference>